<name>A0A1M6B004_9FLAO</name>
<organism evidence="1 2">
    <name type="scientific">Pseudozobellia thermophila</name>
    <dbReference type="NCBI Taxonomy" id="192903"/>
    <lineage>
        <taxon>Bacteria</taxon>
        <taxon>Pseudomonadati</taxon>
        <taxon>Bacteroidota</taxon>
        <taxon>Flavobacteriia</taxon>
        <taxon>Flavobacteriales</taxon>
        <taxon>Flavobacteriaceae</taxon>
        <taxon>Pseudozobellia</taxon>
    </lineage>
</organism>
<accession>A0A1M6B004</accession>
<protein>
    <submittedName>
        <fullName evidence="1">Uncharacterized protein</fullName>
    </submittedName>
</protein>
<keyword evidence="2" id="KW-1185">Reference proteome</keyword>
<dbReference type="OrthoDB" id="1446699at2"/>
<evidence type="ECO:0000313" key="2">
    <source>
        <dbReference type="Proteomes" id="UP000184543"/>
    </source>
</evidence>
<dbReference type="AlphaFoldDB" id="A0A1M6B004"/>
<dbReference type="EMBL" id="FQYU01000001">
    <property type="protein sequence ID" value="SHI42021.1"/>
    <property type="molecule type" value="Genomic_DNA"/>
</dbReference>
<dbReference type="Proteomes" id="UP000184543">
    <property type="component" value="Unassembled WGS sequence"/>
</dbReference>
<dbReference type="STRING" id="192903.SAMN04488513_101240"/>
<dbReference type="RefSeq" id="WP_072987171.1">
    <property type="nucleotide sequence ID" value="NZ_FQYU01000001.1"/>
</dbReference>
<evidence type="ECO:0000313" key="1">
    <source>
        <dbReference type="EMBL" id="SHI42021.1"/>
    </source>
</evidence>
<gene>
    <name evidence="1" type="ORF">SAMN04488513_101240</name>
</gene>
<reference evidence="2" key="1">
    <citation type="submission" date="2016-11" db="EMBL/GenBank/DDBJ databases">
        <authorList>
            <person name="Varghese N."/>
            <person name="Submissions S."/>
        </authorList>
    </citation>
    <scope>NUCLEOTIDE SEQUENCE [LARGE SCALE GENOMIC DNA]</scope>
    <source>
        <strain evidence="2">DSM 19858</strain>
    </source>
</reference>
<sequence>MKGIYRVTLLLLWLFAITAPSLITLYDTDNAIVVNNLNEEEQQESGKKSQAEEKFVDHHILDFALTNFSLRPEIGDYHRFSSLDHTLEVLSPPPEYNL</sequence>
<proteinExistence type="predicted"/>